<feature type="transmembrane region" description="Helical" evidence="1">
    <location>
        <begin position="215"/>
        <end position="237"/>
    </location>
</feature>
<dbReference type="GO" id="GO:0016747">
    <property type="term" value="F:acyltransferase activity, transferring groups other than amino-acyl groups"/>
    <property type="evidence" value="ECO:0007669"/>
    <property type="project" value="InterPro"/>
</dbReference>
<name>A0A1H6LV02_9GAMM</name>
<feature type="transmembrane region" description="Helical" evidence="1">
    <location>
        <begin position="166"/>
        <end position="182"/>
    </location>
</feature>
<dbReference type="AlphaFoldDB" id="A0A1H6LV02"/>
<keyword evidence="1" id="KW-0472">Membrane</keyword>
<evidence type="ECO:0000313" key="4">
    <source>
        <dbReference type="Proteomes" id="UP000198988"/>
    </source>
</evidence>
<feature type="transmembrane region" description="Helical" evidence="1">
    <location>
        <begin position="114"/>
        <end position="134"/>
    </location>
</feature>
<protein>
    <submittedName>
        <fullName evidence="3">Membrane protein containing Acyltransferase 3domain</fullName>
    </submittedName>
</protein>
<feature type="transmembrane region" description="Helical" evidence="1">
    <location>
        <begin position="69"/>
        <end position="87"/>
    </location>
</feature>
<dbReference type="PANTHER" id="PTHR37312">
    <property type="entry name" value="MEMBRANE-BOUND ACYLTRANSFERASE YKRP-RELATED"/>
    <property type="match status" value="1"/>
</dbReference>
<feature type="transmembrane region" description="Helical" evidence="1">
    <location>
        <begin position="189"/>
        <end position="209"/>
    </location>
</feature>
<feature type="transmembrane region" description="Helical" evidence="1">
    <location>
        <begin position="249"/>
        <end position="268"/>
    </location>
</feature>
<feature type="transmembrane region" description="Helical" evidence="1">
    <location>
        <begin position="141"/>
        <end position="160"/>
    </location>
</feature>
<dbReference type="Pfam" id="PF01757">
    <property type="entry name" value="Acyl_transf_3"/>
    <property type="match status" value="1"/>
</dbReference>
<proteinExistence type="predicted"/>
<feature type="domain" description="Acyltransferase 3" evidence="2">
    <location>
        <begin position="6"/>
        <end position="286"/>
    </location>
</feature>
<accession>A0A1H6LV02</accession>
<keyword evidence="1" id="KW-0812">Transmembrane</keyword>
<gene>
    <name evidence="3" type="ORF">BAZSYMA_ACONTIG00157_11</name>
</gene>
<evidence type="ECO:0000256" key="1">
    <source>
        <dbReference type="SAM" id="Phobius"/>
    </source>
</evidence>
<dbReference type="OrthoDB" id="7579632at2"/>
<evidence type="ECO:0000313" key="3">
    <source>
        <dbReference type="EMBL" id="SEH92574.1"/>
    </source>
</evidence>
<keyword evidence="3" id="KW-0808">Transferase</keyword>
<reference evidence="4" key="1">
    <citation type="submission" date="2016-06" db="EMBL/GenBank/DDBJ databases">
        <authorList>
            <person name="Petersen J."/>
            <person name="Sayavedra L."/>
        </authorList>
    </citation>
    <scope>NUCLEOTIDE SEQUENCE [LARGE SCALE GENOMIC DNA]</scope>
    <source>
        <strain evidence="4">BazSymA</strain>
    </source>
</reference>
<feature type="transmembrane region" description="Helical" evidence="1">
    <location>
        <begin position="20"/>
        <end position="48"/>
    </location>
</feature>
<keyword evidence="1" id="KW-1133">Transmembrane helix</keyword>
<dbReference type="RefSeq" id="WP_090716886.1">
    <property type="nucleotide sequence ID" value="NZ_CDSC02000326.1"/>
</dbReference>
<dbReference type="InterPro" id="IPR002656">
    <property type="entry name" value="Acyl_transf_3_dom"/>
</dbReference>
<dbReference type="InterPro" id="IPR052734">
    <property type="entry name" value="Nod_factor_acetyltransferase"/>
</dbReference>
<evidence type="ECO:0000259" key="2">
    <source>
        <dbReference type="Pfam" id="PF01757"/>
    </source>
</evidence>
<dbReference type="Proteomes" id="UP000198988">
    <property type="component" value="Unassembled WGS sequence"/>
</dbReference>
<keyword evidence="3" id="KW-0012">Acyltransferase</keyword>
<dbReference type="PANTHER" id="PTHR37312:SF1">
    <property type="entry name" value="MEMBRANE-BOUND ACYLTRANSFERASE YKRP-RELATED"/>
    <property type="match status" value="1"/>
</dbReference>
<dbReference type="EMBL" id="CDSC02000326">
    <property type="protein sequence ID" value="SEH92574.1"/>
    <property type="molecule type" value="Genomic_DNA"/>
</dbReference>
<sequence length="310" mass="36264">MENKLLWVDNFKNLGILAVILGHIASPLGGFIFSFHMPLFFIVAGFFIKFDLTFKEFVSKDFKRLVIPYFIFSVVGLGLEILKRYALHRNTVNLLDELQGVFIWMDMPSLIHTYAFVLWFLPALFFARVILFIVKKNIQNIFIQFLVVFILFSLSFFINLPFGIDNAMNALLFVFIGYIYFRSYAESKILYFLPFVAMVIWIFVGFPALDMASKTYSNIVINILFSISIVYTFIIILKKFNSDNKLLKIWGGNTMLLFIMHPYTNNIAHIVVEKLHFGDWYLKLFISLILLQVLLFLKLKFENKGVFKYV</sequence>
<organism evidence="3 4">
    <name type="scientific">Bathymodiolus azoricus thioautotrophic gill symbiont</name>
    <dbReference type="NCBI Taxonomy" id="235205"/>
    <lineage>
        <taxon>Bacteria</taxon>
        <taxon>Pseudomonadati</taxon>
        <taxon>Pseudomonadota</taxon>
        <taxon>Gammaproteobacteria</taxon>
        <taxon>sulfur-oxidizing symbionts</taxon>
    </lineage>
</organism>
<feature type="transmembrane region" description="Helical" evidence="1">
    <location>
        <begin position="280"/>
        <end position="299"/>
    </location>
</feature>